<gene>
    <name evidence="1" type="ORF">CFC21_071831</name>
</gene>
<dbReference type="OrthoDB" id="408631at2759"/>
<dbReference type="Proteomes" id="UP000815260">
    <property type="component" value="Chromosome 5B"/>
</dbReference>
<name>A0A9R1HHZ0_WHEAT</name>
<sequence length="60" mass="6739">ETNMIRNRGRAYCDGLKARRCAGEVELLEVAGQGHCFHLGNFTCDDVVRQDNAIARFLNL</sequence>
<comment type="caution">
    <text evidence="1">The sequence shown here is derived from an EMBL/GenBank/DDBJ whole genome shotgun (WGS) entry which is preliminary data.</text>
</comment>
<proteinExistence type="predicted"/>
<dbReference type="AlphaFoldDB" id="A0A9R1HHZ0"/>
<reference evidence="1" key="2">
    <citation type="submission" date="2020-03" db="EMBL/GenBank/DDBJ databases">
        <title>The second near-complete assembly of the hexaploid bread wheat (Triticum aestivum) genome.</title>
        <authorList>
            <person name="Zimin A.V."/>
            <person name="Puiu D."/>
            <person name="Shumante A."/>
            <person name="Alonge M."/>
            <person name="Salzberg S.L."/>
        </authorList>
    </citation>
    <scope>NUCLEOTIDE SEQUENCE</scope>
    <source>
        <tissue evidence="1">Leaf</tissue>
    </source>
</reference>
<accession>A0A9R1HHZ0</accession>
<evidence type="ECO:0008006" key="2">
    <source>
        <dbReference type="Google" id="ProtNLM"/>
    </source>
</evidence>
<protein>
    <recommendedName>
        <fullName evidence="2">Alpha/beta hydrolase fold-3 domain-containing protein</fullName>
    </recommendedName>
</protein>
<dbReference type="EMBL" id="CM022224">
    <property type="protein sequence ID" value="KAF7065758.1"/>
    <property type="molecule type" value="Genomic_DNA"/>
</dbReference>
<evidence type="ECO:0000313" key="1">
    <source>
        <dbReference type="EMBL" id="KAF7065758.1"/>
    </source>
</evidence>
<feature type="non-terminal residue" evidence="1">
    <location>
        <position position="1"/>
    </location>
</feature>
<organism evidence="1">
    <name type="scientific">Triticum aestivum</name>
    <name type="common">Wheat</name>
    <dbReference type="NCBI Taxonomy" id="4565"/>
    <lineage>
        <taxon>Eukaryota</taxon>
        <taxon>Viridiplantae</taxon>
        <taxon>Streptophyta</taxon>
        <taxon>Embryophyta</taxon>
        <taxon>Tracheophyta</taxon>
        <taxon>Spermatophyta</taxon>
        <taxon>Magnoliopsida</taxon>
        <taxon>Liliopsida</taxon>
        <taxon>Poales</taxon>
        <taxon>Poaceae</taxon>
        <taxon>BOP clade</taxon>
        <taxon>Pooideae</taxon>
        <taxon>Triticodae</taxon>
        <taxon>Triticeae</taxon>
        <taxon>Triticinae</taxon>
        <taxon>Triticum</taxon>
    </lineage>
</organism>
<reference evidence="1" key="1">
    <citation type="journal article" date="2017" name="Gigascience">
        <title>The first near-complete assembly of the hexaploid bread wheat genome, Triticum aestivum.</title>
        <authorList>
            <person name="Zimin A.V."/>
            <person name="Puiu D."/>
            <person name="Hall R."/>
            <person name="Kingan S."/>
            <person name="Clavijo B.J."/>
            <person name="Salzberg S.L."/>
        </authorList>
    </citation>
    <scope>NUCLEOTIDE SEQUENCE</scope>
    <source>
        <tissue evidence="1">Leaf</tissue>
    </source>
</reference>